<accession>A0A379YLW2</accession>
<gene>
    <name evidence="1" type="ORF">NCTC12420_05102</name>
</gene>
<dbReference type="EMBL" id="UGYB01000004">
    <property type="protein sequence ID" value="SUI47202.1"/>
    <property type="molecule type" value="Genomic_DNA"/>
</dbReference>
<protein>
    <recommendedName>
        <fullName evidence="3">Bacteriocin</fullName>
    </recommendedName>
</protein>
<dbReference type="AlphaFoldDB" id="A0A379YLW2"/>
<evidence type="ECO:0000313" key="2">
    <source>
        <dbReference type="Proteomes" id="UP000254220"/>
    </source>
</evidence>
<organism evidence="1 2">
    <name type="scientific">Salmonella enterica subsp. indica</name>
    <dbReference type="NCBI Taxonomy" id="59207"/>
    <lineage>
        <taxon>Bacteria</taxon>
        <taxon>Pseudomonadati</taxon>
        <taxon>Pseudomonadota</taxon>
        <taxon>Gammaproteobacteria</taxon>
        <taxon>Enterobacterales</taxon>
        <taxon>Enterobacteriaceae</taxon>
        <taxon>Salmonella</taxon>
    </lineage>
</organism>
<evidence type="ECO:0000313" key="1">
    <source>
        <dbReference type="EMBL" id="SUI47202.1"/>
    </source>
</evidence>
<dbReference type="Proteomes" id="UP000254220">
    <property type="component" value="Unassembled WGS sequence"/>
</dbReference>
<reference evidence="1 2" key="1">
    <citation type="submission" date="2018-06" db="EMBL/GenBank/DDBJ databases">
        <authorList>
            <consortium name="Pathogen Informatics"/>
            <person name="Doyle S."/>
        </authorList>
    </citation>
    <scope>NUCLEOTIDE SEQUENCE [LARGE SCALE GENOMIC DNA]</scope>
    <source>
        <strain evidence="1 2">NCTC12420</strain>
    </source>
</reference>
<sequence length="90" mass="9705">MKDINLQDHEKISGAGGIFSGIGAINSGIGAVTGAATDSDYDHLGRPVYGMAGKRANCEAWAQNVQDDKKAHDELYHECMADPKGWGWRK</sequence>
<evidence type="ECO:0008006" key="3">
    <source>
        <dbReference type="Google" id="ProtNLM"/>
    </source>
</evidence>
<dbReference type="RefSeq" id="WP_080074330.1">
    <property type="nucleotide sequence ID" value="NZ_DADWZK010000015.1"/>
</dbReference>
<name>A0A379YLW2_SALER</name>
<proteinExistence type="predicted"/>